<organism evidence="3 4">
    <name type="scientific">Haliscomenobacter hydrossis (strain ATCC 27775 / DSM 1100 / LMG 10767 / O)</name>
    <dbReference type="NCBI Taxonomy" id="760192"/>
    <lineage>
        <taxon>Bacteria</taxon>
        <taxon>Pseudomonadati</taxon>
        <taxon>Bacteroidota</taxon>
        <taxon>Saprospiria</taxon>
        <taxon>Saprospirales</taxon>
        <taxon>Haliscomenobacteraceae</taxon>
        <taxon>Haliscomenobacter</taxon>
    </lineage>
</organism>
<dbReference type="AlphaFoldDB" id="F4L325"/>
<dbReference type="Proteomes" id="UP000008461">
    <property type="component" value="Chromosome"/>
</dbReference>
<dbReference type="HOGENOM" id="CLU_2246199_0_0_10"/>
<reference key="2">
    <citation type="submission" date="2011-04" db="EMBL/GenBank/DDBJ databases">
        <title>Complete sequence of chromosome of Haliscomenobacter hydrossis DSM 1100.</title>
        <authorList>
            <consortium name="US DOE Joint Genome Institute (JGI-PGF)"/>
            <person name="Lucas S."/>
            <person name="Han J."/>
            <person name="Lapidus A."/>
            <person name="Bruce D."/>
            <person name="Goodwin L."/>
            <person name="Pitluck S."/>
            <person name="Peters L."/>
            <person name="Kyrpides N."/>
            <person name="Mavromatis K."/>
            <person name="Ivanova N."/>
            <person name="Ovchinnikova G."/>
            <person name="Pagani I."/>
            <person name="Daligault H."/>
            <person name="Detter J.C."/>
            <person name="Han C."/>
            <person name="Land M."/>
            <person name="Hauser L."/>
            <person name="Markowitz V."/>
            <person name="Cheng J.-F."/>
            <person name="Hugenholtz P."/>
            <person name="Woyke T."/>
            <person name="Wu D."/>
            <person name="Verbarg S."/>
            <person name="Frueling A."/>
            <person name="Brambilla E."/>
            <person name="Klenk H.-P."/>
            <person name="Eisen J.A."/>
        </authorList>
    </citation>
    <scope>NUCLEOTIDE SEQUENCE</scope>
    <source>
        <strain>DSM 1100</strain>
    </source>
</reference>
<feature type="region of interest" description="Disordered" evidence="1">
    <location>
        <begin position="61"/>
        <end position="80"/>
    </location>
</feature>
<proteinExistence type="predicted"/>
<reference evidence="3 4" key="1">
    <citation type="journal article" date="2011" name="Stand. Genomic Sci.">
        <title>Complete genome sequence of Haliscomenobacter hydrossis type strain (O).</title>
        <authorList>
            <consortium name="US DOE Joint Genome Institute (JGI-PGF)"/>
            <person name="Daligault H."/>
            <person name="Lapidus A."/>
            <person name="Zeytun A."/>
            <person name="Nolan M."/>
            <person name="Lucas S."/>
            <person name="Del Rio T.G."/>
            <person name="Tice H."/>
            <person name="Cheng J.F."/>
            <person name="Tapia R."/>
            <person name="Han C."/>
            <person name="Goodwin L."/>
            <person name="Pitluck S."/>
            <person name="Liolios K."/>
            <person name="Pagani I."/>
            <person name="Ivanova N."/>
            <person name="Huntemann M."/>
            <person name="Mavromatis K."/>
            <person name="Mikhailova N."/>
            <person name="Pati A."/>
            <person name="Chen A."/>
            <person name="Palaniappan K."/>
            <person name="Land M."/>
            <person name="Hauser L."/>
            <person name="Brambilla E.M."/>
            <person name="Rohde M."/>
            <person name="Verbarg S."/>
            <person name="Goker M."/>
            <person name="Bristow J."/>
            <person name="Eisen J.A."/>
            <person name="Markowitz V."/>
            <person name="Hugenholtz P."/>
            <person name="Kyrpides N.C."/>
            <person name="Klenk H.P."/>
            <person name="Woyke T."/>
        </authorList>
    </citation>
    <scope>NUCLEOTIDE SEQUENCE [LARGE SCALE GENOMIC DNA]</scope>
    <source>
        <strain evidence="4">ATCC 27775 / DSM 1100 / LMG 10767 / O</strain>
    </source>
</reference>
<keyword evidence="2" id="KW-0812">Transmembrane</keyword>
<name>F4L325_HALH1</name>
<keyword evidence="2" id="KW-0472">Membrane</keyword>
<sequence length="104" mass="12310">MNKKFFFKEREKISRAYQWNELLELELNENTQIWTKEFCPEGKSVENCKKHWQTLKEYTEKQENESNYEKSSSNKKGSGNGDRFTLIAILIFSCVLLPYISSGE</sequence>
<evidence type="ECO:0000313" key="3">
    <source>
        <dbReference type="EMBL" id="AEE50684.1"/>
    </source>
</evidence>
<keyword evidence="4" id="KW-1185">Reference proteome</keyword>
<evidence type="ECO:0000313" key="4">
    <source>
        <dbReference type="Proteomes" id="UP000008461"/>
    </source>
</evidence>
<protein>
    <submittedName>
        <fullName evidence="3">Uncharacterized protein</fullName>
    </submittedName>
</protein>
<gene>
    <name evidence="3" type="ordered locus">Halhy_2818</name>
</gene>
<evidence type="ECO:0000256" key="2">
    <source>
        <dbReference type="SAM" id="Phobius"/>
    </source>
</evidence>
<feature type="transmembrane region" description="Helical" evidence="2">
    <location>
        <begin position="84"/>
        <end position="101"/>
    </location>
</feature>
<evidence type="ECO:0000256" key="1">
    <source>
        <dbReference type="SAM" id="MobiDB-lite"/>
    </source>
</evidence>
<dbReference type="RefSeq" id="WP_013765232.1">
    <property type="nucleotide sequence ID" value="NC_015510.1"/>
</dbReference>
<dbReference type="EMBL" id="CP002691">
    <property type="protein sequence ID" value="AEE50684.1"/>
    <property type="molecule type" value="Genomic_DNA"/>
</dbReference>
<accession>F4L325</accession>
<keyword evidence="2" id="KW-1133">Transmembrane helix</keyword>
<dbReference type="KEGG" id="hhy:Halhy_2818"/>